<proteinExistence type="predicted"/>
<dbReference type="PANTHER" id="PTHR48036">
    <property type="entry name" value="SPLICING FACTOR (PAD-1), PUTATIVE (AFU_ORTHOLOGUE AFUA_1G15810)-RELATED"/>
    <property type="match status" value="1"/>
</dbReference>
<evidence type="ECO:0000256" key="2">
    <source>
        <dbReference type="ARBA" id="ARBA00022737"/>
    </source>
</evidence>
<evidence type="ECO:0000259" key="4">
    <source>
        <dbReference type="Pfam" id="PF15519"/>
    </source>
</evidence>
<comment type="caution">
    <text evidence="5">The sequence shown here is derived from an EMBL/GenBank/DDBJ whole genome shotgun (WGS) entry which is preliminary data.</text>
</comment>
<keyword evidence="3" id="KW-0694">RNA-binding</keyword>
<dbReference type="InterPro" id="IPR006509">
    <property type="entry name" value="RBM39_SF"/>
</dbReference>
<name>A0A7J0DGN5_9ERIC</name>
<keyword evidence="6" id="KW-1185">Reference proteome</keyword>
<evidence type="ECO:0000313" key="5">
    <source>
        <dbReference type="EMBL" id="GFS33757.1"/>
    </source>
</evidence>
<keyword evidence="2" id="KW-0677">Repeat</keyword>
<organism evidence="5 6">
    <name type="scientific">Actinidia rufa</name>
    <dbReference type="NCBI Taxonomy" id="165716"/>
    <lineage>
        <taxon>Eukaryota</taxon>
        <taxon>Viridiplantae</taxon>
        <taxon>Streptophyta</taxon>
        <taxon>Embryophyta</taxon>
        <taxon>Tracheophyta</taxon>
        <taxon>Spermatophyta</taxon>
        <taxon>Magnoliopsida</taxon>
        <taxon>eudicotyledons</taxon>
        <taxon>Gunneridae</taxon>
        <taxon>Pentapetalae</taxon>
        <taxon>asterids</taxon>
        <taxon>Ericales</taxon>
        <taxon>Actinidiaceae</taxon>
        <taxon>Actinidia</taxon>
    </lineage>
</organism>
<dbReference type="OrthoDB" id="8123449at2759"/>
<dbReference type="GO" id="GO:0003723">
    <property type="term" value="F:RNA binding"/>
    <property type="evidence" value="ECO:0007669"/>
    <property type="project" value="UniProtKB-KW"/>
</dbReference>
<feature type="domain" description="Splicing factor RBM39 linker" evidence="4">
    <location>
        <begin position="72"/>
        <end position="164"/>
    </location>
</feature>
<reference evidence="6" key="1">
    <citation type="submission" date="2019-07" db="EMBL/GenBank/DDBJ databases">
        <title>De Novo Assembly of kiwifruit Actinidia rufa.</title>
        <authorList>
            <person name="Sugita-Konishi S."/>
            <person name="Sato K."/>
            <person name="Mori E."/>
            <person name="Abe Y."/>
            <person name="Kisaki G."/>
            <person name="Hamano K."/>
            <person name="Suezawa K."/>
            <person name="Otani M."/>
            <person name="Fukuda T."/>
            <person name="Manabe T."/>
            <person name="Gomi K."/>
            <person name="Tabuchi M."/>
            <person name="Akimitsu K."/>
            <person name="Kataoka I."/>
        </authorList>
    </citation>
    <scope>NUCLEOTIDE SEQUENCE [LARGE SCALE GENOMIC DNA]</scope>
    <source>
        <strain evidence="6">cv. Fuchu</strain>
    </source>
</reference>
<keyword evidence="1" id="KW-0597">Phosphoprotein</keyword>
<dbReference type="GO" id="GO:0006397">
    <property type="term" value="P:mRNA processing"/>
    <property type="evidence" value="ECO:0007669"/>
    <property type="project" value="InterPro"/>
</dbReference>
<dbReference type="InterPro" id="IPR029123">
    <property type="entry name" value="RBM39_linker"/>
</dbReference>
<sequence length="171" mass="18669">MSVPMAIALSVQPLLGQPVMVKNHPKLKKIGSVYYIRGGGSGSLLLLFRGARRHYVGNLHLNMKEDQLRQALNACSQALLVQKQKLDRSGSAPSVVGNSPANRRVLHLQFLPLLVLLCRLLFSPCRIAGCRSYSSPVTVPFVDILGVPSACLSLKNMFDPKLEVSMQTSFA</sequence>
<evidence type="ECO:0000256" key="1">
    <source>
        <dbReference type="ARBA" id="ARBA00022553"/>
    </source>
</evidence>
<protein>
    <submittedName>
        <fullName evidence="5">Splicing factor, CC1-like protein</fullName>
    </submittedName>
</protein>
<dbReference type="Proteomes" id="UP000585474">
    <property type="component" value="Unassembled WGS sequence"/>
</dbReference>
<evidence type="ECO:0000313" key="6">
    <source>
        <dbReference type="Proteomes" id="UP000585474"/>
    </source>
</evidence>
<dbReference type="AlphaFoldDB" id="A0A7J0DGN5"/>
<dbReference type="EMBL" id="BJWL01000196">
    <property type="protein sequence ID" value="GFS33757.1"/>
    <property type="molecule type" value="Genomic_DNA"/>
</dbReference>
<gene>
    <name evidence="5" type="ORF">Acr_00g0030430</name>
</gene>
<dbReference type="Pfam" id="PF15519">
    <property type="entry name" value="RBM39linker"/>
    <property type="match status" value="1"/>
</dbReference>
<dbReference type="GO" id="GO:0005634">
    <property type="term" value="C:nucleus"/>
    <property type="evidence" value="ECO:0007669"/>
    <property type="project" value="InterPro"/>
</dbReference>
<accession>A0A7J0DGN5</accession>
<evidence type="ECO:0000256" key="3">
    <source>
        <dbReference type="ARBA" id="ARBA00022884"/>
    </source>
</evidence>